<accession>A0A4Z1I3Y7</accession>
<dbReference type="EMBL" id="PQXJ01000295">
    <property type="protein sequence ID" value="TGO53460.1"/>
    <property type="molecule type" value="Genomic_DNA"/>
</dbReference>
<proteinExistence type="predicted"/>
<evidence type="ECO:0000313" key="2">
    <source>
        <dbReference type="Proteomes" id="UP000297452"/>
    </source>
</evidence>
<sequence>MTNSDKKFLHANSHHVRSVVMLSGVANNPATLQNELAVSFHIPTEGIEDCVFADIKVGGEE</sequence>
<gene>
    <name evidence="1" type="ORF">BOTNAR_0295g00070</name>
</gene>
<dbReference type="Proteomes" id="UP000297452">
    <property type="component" value="Unassembled WGS sequence"/>
</dbReference>
<dbReference type="AlphaFoldDB" id="A0A4Z1I3Y7"/>
<reference evidence="1 2" key="1">
    <citation type="submission" date="2017-12" db="EMBL/GenBank/DDBJ databases">
        <title>Comparative genomics of Botrytis spp.</title>
        <authorList>
            <person name="Valero-Jimenez C.A."/>
            <person name="Tapia P."/>
            <person name="Veloso J."/>
            <person name="Silva-Moreno E."/>
            <person name="Staats M."/>
            <person name="Valdes J.H."/>
            <person name="Van Kan J.A.L."/>
        </authorList>
    </citation>
    <scope>NUCLEOTIDE SEQUENCE [LARGE SCALE GENOMIC DNA]</scope>
    <source>
        <strain evidence="1 2">MUCL2120</strain>
    </source>
</reference>
<keyword evidence="2" id="KW-1185">Reference proteome</keyword>
<organism evidence="1 2">
    <name type="scientific">Botryotinia narcissicola</name>
    <dbReference type="NCBI Taxonomy" id="278944"/>
    <lineage>
        <taxon>Eukaryota</taxon>
        <taxon>Fungi</taxon>
        <taxon>Dikarya</taxon>
        <taxon>Ascomycota</taxon>
        <taxon>Pezizomycotina</taxon>
        <taxon>Leotiomycetes</taxon>
        <taxon>Helotiales</taxon>
        <taxon>Sclerotiniaceae</taxon>
        <taxon>Botryotinia</taxon>
    </lineage>
</organism>
<name>A0A4Z1I3Y7_9HELO</name>
<protein>
    <submittedName>
        <fullName evidence="1">Uncharacterized protein</fullName>
    </submittedName>
</protein>
<comment type="caution">
    <text evidence="1">The sequence shown here is derived from an EMBL/GenBank/DDBJ whole genome shotgun (WGS) entry which is preliminary data.</text>
</comment>
<evidence type="ECO:0000313" key="1">
    <source>
        <dbReference type="EMBL" id="TGO53460.1"/>
    </source>
</evidence>